<dbReference type="RefSeq" id="WP_190925887.1">
    <property type="nucleotide sequence ID" value="NZ_JACXAC010000004.1"/>
</dbReference>
<organism evidence="1 2">
    <name type="scientific">Hymenobacter armeniacus</name>
    <dbReference type="NCBI Taxonomy" id="2771358"/>
    <lineage>
        <taxon>Bacteria</taxon>
        <taxon>Pseudomonadati</taxon>
        <taxon>Bacteroidota</taxon>
        <taxon>Cytophagia</taxon>
        <taxon>Cytophagales</taxon>
        <taxon>Hymenobacteraceae</taxon>
        <taxon>Hymenobacter</taxon>
    </lineage>
</organism>
<keyword evidence="2" id="KW-1185">Reference proteome</keyword>
<gene>
    <name evidence="1" type="ORF">IC234_14545</name>
</gene>
<dbReference type="InterPro" id="IPR008969">
    <property type="entry name" value="CarboxyPept-like_regulatory"/>
</dbReference>
<dbReference type="Pfam" id="PF13715">
    <property type="entry name" value="CarbopepD_reg_2"/>
    <property type="match status" value="1"/>
</dbReference>
<reference evidence="1 2" key="1">
    <citation type="submission" date="2020-09" db="EMBL/GenBank/DDBJ databases">
        <authorList>
            <person name="Kim M.K."/>
        </authorList>
    </citation>
    <scope>NUCLEOTIDE SEQUENCE [LARGE SCALE GENOMIC DNA]</scope>
    <source>
        <strain evidence="1 2">BT189</strain>
    </source>
</reference>
<sequence length="233" mass="24937">MKLTATPFDPQTGELLPVYRDAYLRGDLARSSARAVEEYLRNDATQAHTTVTRWHEMSTEEAEAAAPTTWVQKQLLFIREQPQRFRRRAFSMVGAAALVAGVSMAGTRLPSHNAPAVPASLPEMTSLAAASTAAAEAAAEANASRLVTVSGRILNEAGQPLVGATVLRKGTSLGASTDANGRYTLRLPAAVAATATLQYGYAGYHDQELKAADASAQGVTLQPRAKRKHWLFF</sequence>
<accession>A0ABR8JX12</accession>
<dbReference type="EMBL" id="JACXAC010000004">
    <property type="protein sequence ID" value="MBD2723346.1"/>
    <property type="molecule type" value="Genomic_DNA"/>
</dbReference>
<name>A0ABR8JX12_9BACT</name>
<protein>
    <submittedName>
        <fullName evidence="1">Carboxypeptidase-like regulatory domain-containing protein</fullName>
    </submittedName>
</protein>
<evidence type="ECO:0000313" key="2">
    <source>
        <dbReference type="Proteomes" id="UP000606003"/>
    </source>
</evidence>
<dbReference type="SUPFAM" id="SSF49464">
    <property type="entry name" value="Carboxypeptidase regulatory domain-like"/>
    <property type="match status" value="1"/>
</dbReference>
<evidence type="ECO:0000313" key="1">
    <source>
        <dbReference type="EMBL" id="MBD2723346.1"/>
    </source>
</evidence>
<proteinExistence type="predicted"/>
<dbReference type="Gene3D" id="2.60.40.1120">
    <property type="entry name" value="Carboxypeptidase-like, regulatory domain"/>
    <property type="match status" value="1"/>
</dbReference>
<comment type="caution">
    <text evidence="1">The sequence shown here is derived from an EMBL/GenBank/DDBJ whole genome shotgun (WGS) entry which is preliminary data.</text>
</comment>
<dbReference type="Proteomes" id="UP000606003">
    <property type="component" value="Unassembled WGS sequence"/>
</dbReference>